<organism evidence="2">
    <name type="scientific">marine metagenome</name>
    <dbReference type="NCBI Taxonomy" id="408172"/>
    <lineage>
        <taxon>unclassified sequences</taxon>
        <taxon>metagenomes</taxon>
        <taxon>ecological metagenomes</taxon>
    </lineage>
</organism>
<reference evidence="2" key="1">
    <citation type="submission" date="2018-05" db="EMBL/GenBank/DDBJ databases">
        <authorList>
            <person name="Lanie J.A."/>
            <person name="Ng W.-L."/>
            <person name="Kazmierczak K.M."/>
            <person name="Andrzejewski T.M."/>
            <person name="Davidsen T.M."/>
            <person name="Wayne K.J."/>
            <person name="Tettelin H."/>
            <person name="Glass J.I."/>
            <person name="Rusch D."/>
            <person name="Podicherti R."/>
            <person name="Tsui H.-C.T."/>
            <person name="Winkler M.E."/>
        </authorList>
    </citation>
    <scope>NUCLEOTIDE SEQUENCE</scope>
</reference>
<sequence>MFKETSNKVNKKNNKSKSGQLKEKKLLSKKSGNK</sequence>
<accession>A0A383BYT2</accession>
<evidence type="ECO:0000256" key="1">
    <source>
        <dbReference type="SAM" id="MobiDB-lite"/>
    </source>
</evidence>
<proteinExistence type="predicted"/>
<dbReference type="AlphaFoldDB" id="A0A383BYT2"/>
<gene>
    <name evidence="2" type="ORF">METZ01_LOCUS478240</name>
</gene>
<dbReference type="EMBL" id="UINC01204590">
    <property type="protein sequence ID" value="SVE25386.1"/>
    <property type="molecule type" value="Genomic_DNA"/>
</dbReference>
<protein>
    <submittedName>
        <fullName evidence="2">Uncharacterized protein</fullName>
    </submittedName>
</protein>
<feature type="region of interest" description="Disordered" evidence="1">
    <location>
        <begin position="1"/>
        <end position="34"/>
    </location>
</feature>
<evidence type="ECO:0000313" key="2">
    <source>
        <dbReference type="EMBL" id="SVE25386.1"/>
    </source>
</evidence>
<name>A0A383BYT2_9ZZZZ</name>